<gene>
    <name evidence="1" type="ORF">BN788_00886</name>
</gene>
<name>R6RNN9_9FIRM</name>
<proteinExistence type="predicted"/>
<dbReference type="Proteomes" id="UP000018142">
    <property type="component" value="Unassembled WGS sequence"/>
</dbReference>
<evidence type="ECO:0000313" key="1">
    <source>
        <dbReference type="EMBL" id="CDC49330.1"/>
    </source>
</evidence>
<dbReference type="EMBL" id="CBFJ010000210">
    <property type="protein sequence ID" value="CDC49330.1"/>
    <property type="molecule type" value="Genomic_DNA"/>
</dbReference>
<dbReference type="AlphaFoldDB" id="R6RNN9"/>
<protein>
    <submittedName>
        <fullName evidence="1">Uncharacterized protein</fullName>
    </submittedName>
</protein>
<accession>R6RNN9</accession>
<comment type="caution">
    <text evidence="1">The sequence shown here is derived from an EMBL/GenBank/DDBJ whole genome shotgun (WGS) entry which is preliminary data.</text>
</comment>
<sequence length="52" mass="5567">MKMQIFPDGTFVLGGIETEDAVMEGARIIPDDSEEALAILAKQGKEEANSAE</sequence>
<evidence type="ECO:0000313" key="2">
    <source>
        <dbReference type="Proteomes" id="UP000018142"/>
    </source>
</evidence>
<organism evidence="1 2">
    <name type="scientific">[Eubacterium] siraeum CAG:80</name>
    <dbReference type="NCBI Taxonomy" id="1263080"/>
    <lineage>
        <taxon>Bacteria</taxon>
        <taxon>Bacillati</taxon>
        <taxon>Bacillota</taxon>
        <taxon>Clostridia</taxon>
        <taxon>Eubacteriales</taxon>
        <taxon>Oscillospiraceae</taxon>
        <taxon>Oscillospiraceae incertae sedis</taxon>
    </lineage>
</organism>
<reference evidence="1" key="1">
    <citation type="submission" date="2012-11" db="EMBL/GenBank/DDBJ databases">
        <title>Dependencies among metagenomic species, viruses, plasmids and units of genetic variation.</title>
        <authorList>
            <person name="Nielsen H.B."/>
            <person name="Almeida M."/>
            <person name="Juncker A.S."/>
            <person name="Rasmussen S."/>
            <person name="Li J."/>
            <person name="Sunagawa S."/>
            <person name="Plichta D."/>
            <person name="Gautier L."/>
            <person name="Le Chatelier E."/>
            <person name="Peletier E."/>
            <person name="Bonde I."/>
            <person name="Nielsen T."/>
            <person name="Manichanh C."/>
            <person name="Arumugam M."/>
            <person name="Batto J."/>
            <person name="Santos M.B.Q.D."/>
            <person name="Blom N."/>
            <person name="Borruel N."/>
            <person name="Burgdorf K.S."/>
            <person name="Boumezbeur F."/>
            <person name="Casellas F."/>
            <person name="Dore J."/>
            <person name="Guarner F."/>
            <person name="Hansen T."/>
            <person name="Hildebrand F."/>
            <person name="Kaas R.S."/>
            <person name="Kennedy S."/>
            <person name="Kristiansen K."/>
            <person name="Kultima J.R."/>
            <person name="Leonard P."/>
            <person name="Levenez F."/>
            <person name="Lund O."/>
            <person name="Moumen B."/>
            <person name="Le Paslier D."/>
            <person name="Pons N."/>
            <person name="Pedersen O."/>
            <person name="Prifti E."/>
            <person name="Qin J."/>
            <person name="Raes J."/>
            <person name="Tap J."/>
            <person name="Tims S."/>
            <person name="Ussery D.W."/>
            <person name="Yamada T."/>
            <person name="MetaHit consortium"/>
            <person name="Renault P."/>
            <person name="Sicheritz-Ponten T."/>
            <person name="Bork P."/>
            <person name="Wang J."/>
            <person name="Brunak S."/>
            <person name="Ehrlich S.D."/>
        </authorList>
    </citation>
    <scope>NUCLEOTIDE SEQUENCE [LARGE SCALE GENOMIC DNA]</scope>
</reference>